<dbReference type="AlphaFoldDB" id="A0ABD6GDI6"/>
<dbReference type="PANTHER" id="PTHR21310:SF42">
    <property type="entry name" value="BIFUNCTIONAL AAC_APH"/>
    <property type="match status" value="1"/>
</dbReference>
<dbReference type="InterPro" id="IPR002575">
    <property type="entry name" value="Aminoglycoside_PTrfase"/>
</dbReference>
<name>A0ABD6GDI6_AGRVI</name>
<dbReference type="Pfam" id="PF01636">
    <property type="entry name" value="APH"/>
    <property type="match status" value="1"/>
</dbReference>
<evidence type="ECO:0000313" key="2">
    <source>
        <dbReference type="EMBL" id="MUP05918.1"/>
    </source>
</evidence>
<reference evidence="2 3" key="1">
    <citation type="submission" date="2019-11" db="EMBL/GenBank/DDBJ databases">
        <title>Whole-genome sequencing of Allorhizobium vitis.</title>
        <authorList>
            <person name="Gan H.M."/>
            <person name="Savka M.A."/>
        </authorList>
    </citation>
    <scope>NUCLEOTIDE SEQUENCE [LARGE SCALE GENOMIC DNA]</scope>
    <source>
        <strain evidence="2 3">AB4</strain>
    </source>
</reference>
<proteinExistence type="predicted"/>
<dbReference type="RefSeq" id="WP_070167627.1">
    <property type="nucleotide sequence ID" value="NZ_JAALXX010000007.1"/>
</dbReference>
<dbReference type="Gene3D" id="3.30.200.20">
    <property type="entry name" value="Phosphorylase Kinase, domain 1"/>
    <property type="match status" value="1"/>
</dbReference>
<evidence type="ECO:0000259" key="1">
    <source>
        <dbReference type="Pfam" id="PF01636"/>
    </source>
</evidence>
<evidence type="ECO:0000313" key="3">
    <source>
        <dbReference type="Proteomes" id="UP000175993"/>
    </source>
</evidence>
<dbReference type="PANTHER" id="PTHR21310">
    <property type="entry name" value="AMINOGLYCOSIDE PHOSPHOTRANSFERASE-RELATED-RELATED"/>
    <property type="match status" value="1"/>
</dbReference>
<organism evidence="2 3">
    <name type="scientific">Agrobacterium vitis</name>
    <name type="common">Rhizobium vitis</name>
    <dbReference type="NCBI Taxonomy" id="373"/>
    <lineage>
        <taxon>Bacteria</taxon>
        <taxon>Pseudomonadati</taxon>
        <taxon>Pseudomonadota</taxon>
        <taxon>Alphaproteobacteria</taxon>
        <taxon>Hyphomicrobiales</taxon>
        <taxon>Rhizobiaceae</taxon>
        <taxon>Rhizobium/Agrobacterium group</taxon>
        <taxon>Agrobacterium</taxon>
    </lineage>
</organism>
<sequence length="298" mass="33330">MDDRLTISVELVQRLIADQFPQFSLLAIQPIIPGGWNNRSFRLGSEMIIRMPSAQRYEQQVEKEQRFLPMLAPHLPLPITEPVAMGRADHSYPFSWGIYRWIDGETPLPTWIANSEQFAVDLGEFLRTLHGLDGANGPLAGPHNFYRGGLLATYDEETRTTITKLGTDIDTSRATALWDQALASHWQRPPVWLHGDIAPGNLLVKNDRLSAVIDFGSCGTGDPACDLAIAWTMMDSVAAKVFRTTLGHDEATWDRARGWALWKTLITLQKQIETPETGATETQAMLDRILGSDFHGNH</sequence>
<dbReference type="InterPro" id="IPR011009">
    <property type="entry name" value="Kinase-like_dom_sf"/>
</dbReference>
<gene>
    <name evidence="2" type="ORF">BBI04_014010</name>
</gene>
<dbReference type="SUPFAM" id="SSF56112">
    <property type="entry name" value="Protein kinase-like (PK-like)"/>
    <property type="match status" value="1"/>
</dbReference>
<dbReference type="EMBL" id="MBEV02000006">
    <property type="protein sequence ID" value="MUP05918.1"/>
    <property type="molecule type" value="Genomic_DNA"/>
</dbReference>
<dbReference type="CDD" id="cd05155">
    <property type="entry name" value="APH_ChoK_like_1"/>
    <property type="match status" value="1"/>
</dbReference>
<comment type="caution">
    <text evidence="2">The sequence shown here is derived from an EMBL/GenBank/DDBJ whole genome shotgun (WGS) entry which is preliminary data.</text>
</comment>
<dbReference type="InterPro" id="IPR051678">
    <property type="entry name" value="AGP_Transferase"/>
</dbReference>
<dbReference type="Gene3D" id="3.90.1200.10">
    <property type="match status" value="1"/>
</dbReference>
<dbReference type="Proteomes" id="UP000175993">
    <property type="component" value="Unassembled WGS sequence"/>
</dbReference>
<protein>
    <submittedName>
        <fullName evidence="2">Phosphotransferase</fullName>
    </submittedName>
</protein>
<feature type="domain" description="Aminoglycoside phosphotransferase" evidence="1">
    <location>
        <begin position="32"/>
        <end position="259"/>
    </location>
</feature>
<accession>A0ABD6GDI6</accession>